<reference evidence="2 3" key="1">
    <citation type="submission" date="2014-03" db="EMBL/GenBank/DDBJ databases">
        <title>Draft Genome of Photorhabdus luminescens BA1, an Egyptian Isolate.</title>
        <authorList>
            <person name="Ghazal S."/>
            <person name="Hurst S.G.IV."/>
            <person name="Morris K."/>
            <person name="Thomas K."/>
            <person name="Tisa L.S."/>
        </authorList>
    </citation>
    <scope>NUCLEOTIDE SEQUENCE [LARGE SCALE GENOMIC DNA]</scope>
    <source>
        <strain evidence="2 3">BA1</strain>
    </source>
</reference>
<dbReference type="PATRIC" id="fig|1393736.3.peg.390"/>
<dbReference type="RefSeq" id="WP_036775682.1">
    <property type="nucleotide sequence ID" value="NZ_CAWLTM010000112.1"/>
</dbReference>
<feature type="domain" description="RES" evidence="1">
    <location>
        <begin position="53"/>
        <end position="180"/>
    </location>
</feature>
<dbReference type="EMBL" id="JFGV01000003">
    <property type="protein sequence ID" value="EYU17094.1"/>
    <property type="molecule type" value="Genomic_DNA"/>
</dbReference>
<dbReference type="Pfam" id="PF08808">
    <property type="entry name" value="RES"/>
    <property type="match status" value="1"/>
</dbReference>
<dbReference type="InterPro" id="IPR014914">
    <property type="entry name" value="RES_dom"/>
</dbReference>
<sequence length="208" mass="23211">MVTKSEASPDSVTKQQLATLTIDKITQSIIIISVGTIFYRLQEGEHGGSGVFFNRDGGHTRYGLTNGTIGNLYLANSPRTSMKEVFQRLPAITDRELDGYHMATLVTEKELRIVDITRLAPKMHITAHQLTGTDYRITQQLAAKLSPYADGLAYMSNVTLEPCIVLWHDDPSGKGMIRTEELKVLREFEYEGEIAEDILVNDLDIPVI</sequence>
<evidence type="ECO:0000313" key="2">
    <source>
        <dbReference type="EMBL" id="EYU17094.1"/>
    </source>
</evidence>
<evidence type="ECO:0000313" key="3">
    <source>
        <dbReference type="Proteomes" id="UP000023464"/>
    </source>
</evidence>
<accession>A0A022PNT4</accession>
<evidence type="ECO:0000259" key="1">
    <source>
        <dbReference type="SMART" id="SM00953"/>
    </source>
</evidence>
<gene>
    <name evidence="2" type="ORF">BA1DRAFT_00383</name>
</gene>
<dbReference type="SMART" id="SM00953">
    <property type="entry name" value="RES"/>
    <property type="match status" value="1"/>
</dbReference>
<keyword evidence="3" id="KW-1185">Reference proteome</keyword>
<organism evidence="2 3">
    <name type="scientific">Photorhabdus aegyptia</name>
    <dbReference type="NCBI Taxonomy" id="2805098"/>
    <lineage>
        <taxon>Bacteria</taxon>
        <taxon>Pseudomonadati</taxon>
        <taxon>Pseudomonadota</taxon>
        <taxon>Gammaproteobacteria</taxon>
        <taxon>Enterobacterales</taxon>
        <taxon>Morganellaceae</taxon>
        <taxon>Photorhabdus</taxon>
    </lineage>
</organism>
<protein>
    <submittedName>
        <fullName evidence="2">RES domain-containing protein</fullName>
    </submittedName>
</protein>
<name>A0A022PNT4_9GAMM</name>
<comment type="caution">
    <text evidence="2">The sequence shown here is derived from an EMBL/GenBank/DDBJ whole genome shotgun (WGS) entry which is preliminary data.</text>
</comment>
<dbReference type="AlphaFoldDB" id="A0A022PNT4"/>
<dbReference type="Proteomes" id="UP000023464">
    <property type="component" value="Unassembled WGS sequence"/>
</dbReference>
<proteinExistence type="predicted"/>